<name>J4GIP4_9APHY</name>
<dbReference type="Proteomes" id="UP000006352">
    <property type="component" value="Unassembled WGS sequence"/>
</dbReference>
<keyword evidence="2" id="KW-1185">Reference proteome</keyword>
<dbReference type="AlphaFoldDB" id="J4GIP4"/>
<evidence type="ECO:0000313" key="1">
    <source>
        <dbReference type="EMBL" id="CCM06713.1"/>
    </source>
</evidence>
<gene>
    <name evidence="1" type="ORF">FIBRA_09003</name>
</gene>
<protein>
    <submittedName>
        <fullName evidence="1">Uncharacterized protein</fullName>
    </submittedName>
</protein>
<dbReference type="GeneID" id="24101613"/>
<proteinExistence type="predicted"/>
<evidence type="ECO:0000313" key="2">
    <source>
        <dbReference type="Proteomes" id="UP000006352"/>
    </source>
</evidence>
<accession>J4GIP4</accession>
<dbReference type="RefSeq" id="XP_012185996.1">
    <property type="nucleotide sequence ID" value="XM_012330606.1"/>
</dbReference>
<dbReference type="InParanoid" id="J4GIP4"/>
<sequence>MASTRAEKRRRTACLALVDESFEPVVVVVHGRIGVDVRTHWSVAKDGGLEEKKAVAVDVAGEKVEKGCGRELWTHLLDAITLERTSKSPPPLNQIAPGAFLIEHTTSHQTPPPSPRGWS</sequence>
<organism evidence="1 2">
    <name type="scientific">Fibroporia radiculosa</name>
    <dbReference type="NCBI Taxonomy" id="599839"/>
    <lineage>
        <taxon>Eukaryota</taxon>
        <taxon>Fungi</taxon>
        <taxon>Dikarya</taxon>
        <taxon>Basidiomycota</taxon>
        <taxon>Agaricomycotina</taxon>
        <taxon>Agaricomycetes</taxon>
        <taxon>Polyporales</taxon>
        <taxon>Fibroporiaceae</taxon>
        <taxon>Fibroporia</taxon>
    </lineage>
</organism>
<reference evidence="1 2" key="1">
    <citation type="journal article" date="2012" name="Appl. Environ. Microbiol.">
        <title>Short-read sequencing for genomic analysis of the brown rot fungus Fibroporia radiculosa.</title>
        <authorList>
            <person name="Tang J.D."/>
            <person name="Perkins A.D."/>
            <person name="Sonstegard T.S."/>
            <person name="Schroeder S.G."/>
            <person name="Burgess S.C."/>
            <person name="Diehl S.V."/>
        </authorList>
    </citation>
    <scope>NUCLEOTIDE SEQUENCE [LARGE SCALE GENOMIC DNA]</scope>
    <source>
        <strain evidence="1 2">TFFH 294</strain>
    </source>
</reference>
<dbReference type="EMBL" id="HE797465">
    <property type="protein sequence ID" value="CCM06713.1"/>
    <property type="molecule type" value="Genomic_DNA"/>
</dbReference>
<dbReference type="HOGENOM" id="CLU_2061524_0_0_1"/>